<proteinExistence type="predicted"/>
<comment type="caution">
    <text evidence="2">The sequence shown here is derived from an EMBL/GenBank/DDBJ whole genome shotgun (WGS) entry which is preliminary data.</text>
</comment>
<keyword evidence="3" id="KW-1185">Reference proteome</keyword>
<evidence type="ECO:0000313" key="2">
    <source>
        <dbReference type="EMBL" id="GER26052.1"/>
    </source>
</evidence>
<feature type="non-terminal residue" evidence="2">
    <location>
        <position position="132"/>
    </location>
</feature>
<dbReference type="Proteomes" id="UP000325081">
    <property type="component" value="Unassembled WGS sequence"/>
</dbReference>
<evidence type="ECO:0000313" key="3">
    <source>
        <dbReference type="Proteomes" id="UP000325081"/>
    </source>
</evidence>
<gene>
    <name evidence="2" type="ORF">STAS_01684</name>
</gene>
<reference evidence="3" key="1">
    <citation type="journal article" date="2019" name="Curr. Biol.">
        <title>Genome Sequence of Striga asiatica Provides Insight into the Evolution of Plant Parasitism.</title>
        <authorList>
            <person name="Yoshida S."/>
            <person name="Kim S."/>
            <person name="Wafula E.K."/>
            <person name="Tanskanen J."/>
            <person name="Kim Y.M."/>
            <person name="Honaas L."/>
            <person name="Yang Z."/>
            <person name="Spallek T."/>
            <person name="Conn C.E."/>
            <person name="Ichihashi Y."/>
            <person name="Cheong K."/>
            <person name="Cui S."/>
            <person name="Der J.P."/>
            <person name="Gundlach H."/>
            <person name="Jiao Y."/>
            <person name="Hori C."/>
            <person name="Ishida J.K."/>
            <person name="Kasahara H."/>
            <person name="Kiba T."/>
            <person name="Kim M.S."/>
            <person name="Koo N."/>
            <person name="Laohavisit A."/>
            <person name="Lee Y.H."/>
            <person name="Lumba S."/>
            <person name="McCourt P."/>
            <person name="Mortimer J.C."/>
            <person name="Mutuku J.M."/>
            <person name="Nomura T."/>
            <person name="Sasaki-Sekimoto Y."/>
            <person name="Seto Y."/>
            <person name="Wang Y."/>
            <person name="Wakatake T."/>
            <person name="Sakakibara H."/>
            <person name="Demura T."/>
            <person name="Yamaguchi S."/>
            <person name="Yoneyama K."/>
            <person name="Manabe R.I."/>
            <person name="Nelson D.C."/>
            <person name="Schulman A.H."/>
            <person name="Timko M.P."/>
            <person name="dePamphilis C.W."/>
            <person name="Choi D."/>
            <person name="Shirasu K."/>
        </authorList>
    </citation>
    <scope>NUCLEOTIDE SEQUENCE [LARGE SCALE GENOMIC DNA]</scope>
    <source>
        <strain evidence="3">cv. UVA1</strain>
    </source>
</reference>
<dbReference type="EMBL" id="BKCP01000669">
    <property type="protein sequence ID" value="GER26052.1"/>
    <property type="molecule type" value="Genomic_DNA"/>
</dbReference>
<organism evidence="2 3">
    <name type="scientific">Striga asiatica</name>
    <name type="common">Asiatic witchweed</name>
    <name type="synonym">Buchnera asiatica</name>
    <dbReference type="NCBI Taxonomy" id="4170"/>
    <lineage>
        <taxon>Eukaryota</taxon>
        <taxon>Viridiplantae</taxon>
        <taxon>Streptophyta</taxon>
        <taxon>Embryophyta</taxon>
        <taxon>Tracheophyta</taxon>
        <taxon>Spermatophyta</taxon>
        <taxon>Magnoliopsida</taxon>
        <taxon>eudicotyledons</taxon>
        <taxon>Gunneridae</taxon>
        <taxon>Pentapetalae</taxon>
        <taxon>asterids</taxon>
        <taxon>lamiids</taxon>
        <taxon>Lamiales</taxon>
        <taxon>Orobanchaceae</taxon>
        <taxon>Buchnereae</taxon>
        <taxon>Striga</taxon>
    </lineage>
</organism>
<dbReference type="AlphaFoldDB" id="A0A5A7NZY4"/>
<name>A0A5A7NZY4_STRAF</name>
<feature type="region of interest" description="Disordered" evidence="1">
    <location>
        <begin position="45"/>
        <end position="66"/>
    </location>
</feature>
<evidence type="ECO:0000256" key="1">
    <source>
        <dbReference type="SAM" id="MobiDB-lite"/>
    </source>
</evidence>
<protein>
    <submittedName>
        <fullName evidence="2">B-block binding subunit of TFIIIC</fullName>
    </submittedName>
</protein>
<sequence length="132" mass="14794">MQTTGRALFHKFAILTSENARDVREFSIILDGDRYRDLQDVKFSQKSEKRNSKHRKKQLEPRADGCWEEGGQDNLLFAVASTELESTTSLFVSSPPCHSLPWLLRPFTAKSSKLDSVLQAGGVTHSESLVAL</sequence>
<accession>A0A5A7NZY4</accession>